<keyword evidence="3 7" id="KW-0812">Transmembrane</keyword>
<accession>A0A3B0ZJQ8</accession>
<dbReference type="GO" id="GO:0020037">
    <property type="term" value="F:heme binding"/>
    <property type="evidence" value="ECO:0007669"/>
    <property type="project" value="InterPro"/>
</dbReference>
<evidence type="ECO:0000256" key="3">
    <source>
        <dbReference type="ARBA" id="ARBA00022692"/>
    </source>
</evidence>
<keyword evidence="9" id="KW-0456">Lyase</keyword>
<dbReference type="AlphaFoldDB" id="A0A3B0ZJQ8"/>
<dbReference type="GO" id="GO:0016829">
    <property type="term" value="F:lyase activity"/>
    <property type="evidence" value="ECO:0007669"/>
    <property type="project" value="UniProtKB-KW"/>
</dbReference>
<evidence type="ECO:0000256" key="6">
    <source>
        <dbReference type="ARBA" id="ARBA00023136"/>
    </source>
</evidence>
<name>A0A3B0ZJQ8_9ZZZZ</name>
<keyword evidence="4" id="KW-0201">Cytochrome c-type biogenesis</keyword>
<dbReference type="InterPro" id="IPR045062">
    <property type="entry name" value="Cyt_c_biogenesis_CcsA/CcmC"/>
</dbReference>
<feature type="transmembrane region" description="Helical" evidence="7">
    <location>
        <begin position="134"/>
        <end position="150"/>
    </location>
</feature>
<gene>
    <name evidence="9" type="ORF">MNBD_GAMMA21-2817</name>
</gene>
<dbReference type="PANTHER" id="PTHR30071">
    <property type="entry name" value="HEME EXPORTER PROTEIN C"/>
    <property type="match status" value="1"/>
</dbReference>
<dbReference type="PRINTS" id="PR01386">
    <property type="entry name" value="CCMCBIOGNSIS"/>
</dbReference>
<feature type="domain" description="Cytochrome c assembly protein" evidence="8">
    <location>
        <begin position="13"/>
        <end position="185"/>
    </location>
</feature>
<evidence type="ECO:0000256" key="4">
    <source>
        <dbReference type="ARBA" id="ARBA00022748"/>
    </source>
</evidence>
<dbReference type="GO" id="GO:0017004">
    <property type="term" value="P:cytochrome complex assembly"/>
    <property type="evidence" value="ECO:0007669"/>
    <property type="project" value="UniProtKB-KW"/>
</dbReference>
<dbReference type="EMBL" id="UOFR01000013">
    <property type="protein sequence ID" value="VAW91891.1"/>
    <property type="molecule type" value="Genomic_DNA"/>
</dbReference>
<protein>
    <submittedName>
        <fullName evidence="9">Cytochrome c-type biogenesis protein CcmC, putative heme lyase for CcmE</fullName>
    </submittedName>
</protein>
<feature type="transmembrane region" description="Helical" evidence="7">
    <location>
        <begin position="21"/>
        <end position="43"/>
    </location>
</feature>
<evidence type="ECO:0000256" key="7">
    <source>
        <dbReference type="SAM" id="Phobius"/>
    </source>
</evidence>
<reference evidence="9" key="1">
    <citation type="submission" date="2018-06" db="EMBL/GenBank/DDBJ databases">
        <authorList>
            <person name="Zhirakovskaya E."/>
        </authorList>
    </citation>
    <scope>NUCLEOTIDE SEQUENCE</scope>
</reference>
<feature type="transmembrane region" description="Helical" evidence="7">
    <location>
        <begin position="63"/>
        <end position="84"/>
    </location>
</feature>
<keyword evidence="6 7" id="KW-0472">Membrane</keyword>
<dbReference type="NCBIfam" id="TIGR01191">
    <property type="entry name" value="ccmC"/>
    <property type="match status" value="1"/>
</dbReference>
<evidence type="ECO:0000259" key="8">
    <source>
        <dbReference type="Pfam" id="PF01578"/>
    </source>
</evidence>
<evidence type="ECO:0000256" key="2">
    <source>
        <dbReference type="ARBA" id="ARBA00005840"/>
    </source>
</evidence>
<keyword evidence="5 7" id="KW-1133">Transmembrane helix</keyword>
<evidence type="ECO:0000256" key="1">
    <source>
        <dbReference type="ARBA" id="ARBA00004141"/>
    </source>
</evidence>
<sequence length="248" mass="28378">MYKWFHQWGSPPTFYKWSGQWLPWLTFFCVALFAIGLYGGLVYAPADYQQKDSFRIIYIHVPAAWMSMFVYVVMAVSGAIALIWHIKLSEIMMLSSASIGASFTFIALVTGSIWGKPTWGTWWEWGDARLLSELLLLFLYIGIIGLYSAIEDKRKAAEAVSILALVGVVNIPIIHYSVIFVNTLHQGPTVSKFDSPSIDIRMLIPLLIMALAFKLFYVIVLLLRSRNEVLWRERRSQWVKNIIMGTDK</sequence>
<dbReference type="PANTHER" id="PTHR30071:SF1">
    <property type="entry name" value="CYTOCHROME B_B6 PROTEIN-RELATED"/>
    <property type="match status" value="1"/>
</dbReference>
<comment type="similarity">
    <text evidence="2">Belongs to the CcmC/CycZ/HelC family.</text>
</comment>
<feature type="transmembrane region" description="Helical" evidence="7">
    <location>
        <begin position="91"/>
        <end position="114"/>
    </location>
</feature>
<feature type="transmembrane region" description="Helical" evidence="7">
    <location>
        <begin position="162"/>
        <end position="182"/>
    </location>
</feature>
<evidence type="ECO:0000256" key="5">
    <source>
        <dbReference type="ARBA" id="ARBA00022989"/>
    </source>
</evidence>
<proteinExistence type="inferred from homology"/>
<dbReference type="InterPro" id="IPR002541">
    <property type="entry name" value="Cyt_c_assembly"/>
</dbReference>
<feature type="transmembrane region" description="Helical" evidence="7">
    <location>
        <begin position="202"/>
        <end position="223"/>
    </location>
</feature>
<organism evidence="9">
    <name type="scientific">hydrothermal vent metagenome</name>
    <dbReference type="NCBI Taxonomy" id="652676"/>
    <lineage>
        <taxon>unclassified sequences</taxon>
        <taxon>metagenomes</taxon>
        <taxon>ecological metagenomes</taxon>
    </lineage>
</organism>
<evidence type="ECO:0000313" key="9">
    <source>
        <dbReference type="EMBL" id="VAW91891.1"/>
    </source>
</evidence>
<dbReference type="Pfam" id="PF01578">
    <property type="entry name" value="Cytochrom_C_asm"/>
    <property type="match status" value="1"/>
</dbReference>
<comment type="subcellular location">
    <subcellularLocation>
        <location evidence="1">Membrane</location>
        <topology evidence="1">Multi-pass membrane protein</topology>
    </subcellularLocation>
</comment>
<dbReference type="GO" id="GO:0005886">
    <property type="term" value="C:plasma membrane"/>
    <property type="evidence" value="ECO:0007669"/>
    <property type="project" value="TreeGrafter"/>
</dbReference>
<dbReference type="GO" id="GO:0015232">
    <property type="term" value="F:heme transmembrane transporter activity"/>
    <property type="evidence" value="ECO:0007669"/>
    <property type="project" value="InterPro"/>
</dbReference>
<dbReference type="InterPro" id="IPR003557">
    <property type="entry name" value="Cyt_c_biogenesis_CcmC"/>
</dbReference>